<evidence type="ECO:0000313" key="5">
    <source>
        <dbReference type="EMBL" id="MPN35508.1"/>
    </source>
</evidence>
<feature type="transmembrane region" description="Helical" evidence="3">
    <location>
        <begin position="148"/>
        <end position="165"/>
    </location>
</feature>
<feature type="transmembrane region" description="Helical" evidence="3">
    <location>
        <begin position="76"/>
        <end position="94"/>
    </location>
</feature>
<comment type="subcellular location">
    <subcellularLocation>
        <location evidence="1">Cell membrane</location>
        <topology evidence="1">Multi-pass membrane protein</topology>
    </subcellularLocation>
</comment>
<dbReference type="GO" id="GO:0019829">
    <property type="term" value="F:ATPase-coupled monoatomic cation transmembrane transporter activity"/>
    <property type="evidence" value="ECO:0007669"/>
    <property type="project" value="TreeGrafter"/>
</dbReference>
<dbReference type="GO" id="GO:0005886">
    <property type="term" value="C:plasma membrane"/>
    <property type="evidence" value="ECO:0007669"/>
    <property type="project" value="UniProtKB-SubCell"/>
</dbReference>
<proteinExistence type="predicted"/>
<organism evidence="5">
    <name type="scientific">bioreactor metagenome</name>
    <dbReference type="NCBI Taxonomy" id="1076179"/>
    <lineage>
        <taxon>unclassified sequences</taxon>
        <taxon>metagenomes</taxon>
        <taxon>ecological metagenomes</taxon>
    </lineage>
</organism>
<feature type="transmembrane region" description="Helical" evidence="3">
    <location>
        <begin position="37"/>
        <end position="56"/>
    </location>
</feature>
<reference evidence="5" key="1">
    <citation type="submission" date="2019-08" db="EMBL/GenBank/DDBJ databases">
        <authorList>
            <person name="Kucharzyk K."/>
            <person name="Murdoch R.W."/>
            <person name="Higgins S."/>
            <person name="Loffler F."/>
        </authorList>
    </citation>
    <scope>NUCLEOTIDE SEQUENCE</scope>
</reference>
<dbReference type="SUPFAM" id="SSF81665">
    <property type="entry name" value="Calcium ATPase, transmembrane domain M"/>
    <property type="match status" value="1"/>
</dbReference>
<dbReference type="PANTHER" id="PTHR43294:SF21">
    <property type="entry name" value="CATION TRANSPORTING ATPASE"/>
    <property type="match status" value="1"/>
</dbReference>
<dbReference type="AlphaFoldDB" id="A0A645H949"/>
<dbReference type="Gene3D" id="1.20.1110.10">
    <property type="entry name" value="Calcium-transporting ATPase, transmembrane domain"/>
    <property type="match status" value="1"/>
</dbReference>
<feature type="domain" description="Cation-transporting P-type ATPase C-terminal" evidence="4">
    <location>
        <begin position="1"/>
        <end position="167"/>
    </location>
</feature>
<dbReference type="EMBL" id="VSSQ01089139">
    <property type="protein sequence ID" value="MPN35508.1"/>
    <property type="molecule type" value="Genomic_DNA"/>
</dbReference>
<dbReference type="InterPro" id="IPR050510">
    <property type="entry name" value="Cation_transp_ATPase_P-type"/>
</dbReference>
<accession>A0A645H949</accession>
<evidence type="ECO:0000259" key="4">
    <source>
        <dbReference type="Pfam" id="PF00689"/>
    </source>
</evidence>
<keyword evidence="2" id="KW-1003">Cell membrane</keyword>
<evidence type="ECO:0000256" key="1">
    <source>
        <dbReference type="ARBA" id="ARBA00004651"/>
    </source>
</evidence>
<sequence length="179" mass="19994">MMPALGLGTELPETGIMNQPPRSTNDKLLNKDLVIKAFLWYGLIESAVCMAAYFYVNYVNGWPLVPLASSGVTYRMATTMTLASIVFCQIGMVMNCRTVNYSVIKAGLFKNKRVVFGIVFEIVLLSAIIYTPILQEIFNTAPLGMKEWLFLICLPVPIVLVEELRKAVTRHLNKKAKVS</sequence>
<dbReference type="InterPro" id="IPR006068">
    <property type="entry name" value="ATPase_P-typ_cation-transptr_C"/>
</dbReference>
<evidence type="ECO:0000256" key="3">
    <source>
        <dbReference type="SAM" id="Phobius"/>
    </source>
</evidence>
<keyword evidence="3" id="KW-1133">Transmembrane helix</keyword>
<dbReference type="Pfam" id="PF00689">
    <property type="entry name" value="Cation_ATPase_C"/>
    <property type="match status" value="1"/>
</dbReference>
<dbReference type="GO" id="GO:1902600">
    <property type="term" value="P:proton transmembrane transport"/>
    <property type="evidence" value="ECO:0007669"/>
    <property type="project" value="TreeGrafter"/>
</dbReference>
<feature type="transmembrane region" description="Helical" evidence="3">
    <location>
        <begin position="114"/>
        <end position="133"/>
    </location>
</feature>
<name>A0A645H949_9ZZZZ</name>
<evidence type="ECO:0000256" key="2">
    <source>
        <dbReference type="ARBA" id="ARBA00022475"/>
    </source>
</evidence>
<comment type="caution">
    <text evidence="5">The sequence shown here is derived from an EMBL/GenBank/DDBJ whole genome shotgun (WGS) entry which is preliminary data.</text>
</comment>
<dbReference type="PANTHER" id="PTHR43294">
    <property type="entry name" value="SODIUM/POTASSIUM-TRANSPORTING ATPASE SUBUNIT ALPHA"/>
    <property type="match status" value="1"/>
</dbReference>
<dbReference type="InterPro" id="IPR023298">
    <property type="entry name" value="ATPase_P-typ_TM_dom_sf"/>
</dbReference>
<protein>
    <submittedName>
        <fullName evidence="5">Calcium-transporting ATPase 1</fullName>
    </submittedName>
</protein>
<keyword evidence="3" id="KW-0812">Transmembrane</keyword>
<gene>
    <name evidence="5" type="ORF">SDC9_183006</name>
</gene>
<keyword evidence="3" id="KW-0472">Membrane</keyword>